<accession>A0ABV4ATD3</accession>
<organism evidence="4 5">
    <name type="scientific">Rhodanobacter humi</name>
    <dbReference type="NCBI Taxonomy" id="1888173"/>
    <lineage>
        <taxon>Bacteria</taxon>
        <taxon>Pseudomonadati</taxon>
        <taxon>Pseudomonadota</taxon>
        <taxon>Gammaproteobacteria</taxon>
        <taxon>Lysobacterales</taxon>
        <taxon>Rhodanobacteraceae</taxon>
        <taxon>Rhodanobacter</taxon>
    </lineage>
</organism>
<dbReference type="Pfam" id="PF01734">
    <property type="entry name" value="Patatin"/>
    <property type="match status" value="1"/>
</dbReference>
<keyword evidence="2" id="KW-0442">Lipid degradation</keyword>
<dbReference type="PROSITE" id="PS51635">
    <property type="entry name" value="PNPLA"/>
    <property type="match status" value="1"/>
</dbReference>
<feature type="short sequence motif" description="DGA/G" evidence="2">
    <location>
        <begin position="210"/>
        <end position="212"/>
    </location>
</feature>
<gene>
    <name evidence="4" type="ORF">AB7878_09175</name>
</gene>
<keyword evidence="5" id="KW-1185">Reference proteome</keyword>
<name>A0ABV4ATD3_9GAMM</name>
<proteinExistence type="predicted"/>
<evidence type="ECO:0000259" key="3">
    <source>
        <dbReference type="PROSITE" id="PS51635"/>
    </source>
</evidence>
<evidence type="ECO:0000256" key="2">
    <source>
        <dbReference type="PROSITE-ProRule" id="PRU01161"/>
    </source>
</evidence>
<reference evidence="4 5" key="1">
    <citation type="submission" date="2024-07" db="EMBL/GenBank/DDBJ databases">
        <title>Molecular mechanisms and environmental adaptations of flagellar loss and biofilm growth of Rhodanobacter under environmental stress.</title>
        <authorList>
            <person name="Chen M."/>
        </authorList>
    </citation>
    <scope>NUCLEOTIDE SEQUENCE [LARGE SCALE GENOMIC DNA]</scope>
    <source>
        <strain evidence="4 5">RS22</strain>
    </source>
</reference>
<dbReference type="InterPro" id="IPR016035">
    <property type="entry name" value="Acyl_Trfase/lysoPLipase"/>
</dbReference>
<evidence type="ECO:0000256" key="1">
    <source>
        <dbReference type="ARBA" id="ARBA00023098"/>
    </source>
</evidence>
<keyword evidence="1 2" id="KW-0443">Lipid metabolism</keyword>
<sequence length="295" mass="32605">MLIESLASLDLAGIDTLIFAGGGNRCWWQAGAISHLLAQHWRLPMQLVGTSGGAAVAAAFLTAGPQAALAACQRLYADRTRMFEWRSLLRGRLHYAHRHIYPAWLASFVDAEHFQALRQSKHRLQVAITRPARRLGLRGSIGIATLAYFVDKFLRGPLHPELPRRLGLRQEFRELRDCTSLDEARILLAAAGAALPFIPARRIDGEYAFDGGYTDNAPLPSQTDSEKARTLVLLTRHYPKLPAIFRANGRNYWQPSTRIPVSMLDCTARATVLDAWALGEHNAQEALASGGLHIA</sequence>
<keyword evidence="2" id="KW-0378">Hydrolase</keyword>
<dbReference type="Proteomes" id="UP001562159">
    <property type="component" value="Unassembled WGS sequence"/>
</dbReference>
<feature type="active site" description="Nucleophile" evidence="2">
    <location>
        <position position="51"/>
    </location>
</feature>
<feature type="short sequence motif" description="GXSXG" evidence="2">
    <location>
        <begin position="49"/>
        <end position="53"/>
    </location>
</feature>
<dbReference type="InterPro" id="IPR002641">
    <property type="entry name" value="PNPLA_dom"/>
</dbReference>
<evidence type="ECO:0000313" key="4">
    <source>
        <dbReference type="EMBL" id="MEY2182588.1"/>
    </source>
</evidence>
<feature type="active site" description="Proton acceptor" evidence="2">
    <location>
        <position position="210"/>
    </location>
</feature>
<comment type="caution">
    <text evidence="2">Lacks conserved residue(s) required for the propagation of feature annotation.</text>
</comment>
<feature type="domain" description="PNPLA" evidence="3">
    <location>
        <begin position="17"/>
        <end position="223"/>
    </location>
</feature>
<dbReference type="Gene3D" id="3.40.1090.10">
    <property type="entry name" value="Cytosolic phospholipase A2 catalytic domain"/>
    <property type="match status" value="1"/>
</dbReference>
<evidence type="ECO:0000313" key="5">
    <source>
        <dbReference type="Proteomes" id="UP001562159"/>
    </source>
</evidence>
<dbReference type="SUPFAM" id="SSF52151">
    <property type="entry name" value="FabD/lysophospholipase-like"/>
    <property type="match status" value="1"/>
</dbReference>
<protein>
    <submittedName>
        <fullName evidence="4">Patatin-like phospholipase family protein</fullName>
    </submittedName>
</protein>
<dbReference type="EMBL" id="JBGBPY010000001">
    <property type="protein sequence ID" value="MEY2182588.1"/>
    <property type="molecule type" value="Genomic_DNA"/>
</dbReference>
<comment type="caution">
    <text evidence="4">The sequence shown here is derived from an EMBL/GenBank/DDBJ whole genome shotgun (WGS) entry which is preliminary data.</text>
</comment>